<dbReference type="GO" id="GO:0000155">
    <property type="term" value="F:phosphorelay sensor kinase activity"/>
    <property type="evidence" value="ECO:0007669"/>
    <property type="project" value="InterPro"/>
</dbReference>
<dbReference type="KEGG" id="ggr:HKW67_01085"/>
<evidence type="ECO:0000256" key="11">
    <source>
        <dbReference type="SAM" id="Phobius"/>
    </source>
</evidence>
<sequence length="449" mass="49145">MDQQRPRIRLRFTALYAVTLLVVLLGAAATLRYAVHDALQREFDKSVLASAGLVQQFFRAEIEEYVTVEATLAHIAGELVFEERAIRIRKPDGSLFKIVGAPVRRARRPLSGPVRTVRFALDPDLAPKWNIEVDASEANVIALQARIDRWFGVGIPLLVLCAAVAGWWLTGRTLRPVGRMADAASRIAPASGARLPIDDPTDELGRLGLRFNALLDRLDGALAQQRDFLADAAHELRTPIARLRARVEVAMLKPSIAGDSSVLPAIDQELRAVSQHVDELLQLARADAAGEDAPMRAESLFLDDVVMDELPRWQPEAQRRHMTLDYSALEESPVVGDASLLPRMISILVDNAIRYGHDGGRVQVRVRPADAAAVLDVEDDGIGIPEQDRARIFDRFYRGDAARIQRPDGSGLGLAIAAWIVQQHHGTIAVTAGAHGGTLVQVRLPLAVN</sequence>
<evidence type="ECO:0000256" key="5">
    <source>
        <dbReference type="ARBA" id="ARBA00022679"/>
    </source>
</evidence>
<organism evidence="14 15">
    <name type="scientific">Gemmatimonas groenlandica</name>
    <dbReference type="NCBI Taxonomy" id="2732249"/>
    <lineage>
        <taxon>Bacteria</taxon>
        <taxon>Pseudomonadati</taxon>
        <taxon>Gemmatimonadota</taxon>
        <taxon>Gemmatimonadia</taxon>
        <taxon>Gemmatimonadales</taxon>
        <taxon>Gemmatimonadaceae</taxon>
        <taxon>Gemmatimonas</taxon>
    </lineage>
</organism>
<keyword evidence="8 11" id="KW-1133">Transmembrane helix</keyword>
<evidence type="ECO:0000256" key="2">
    <source>
        <dbReference type="ARBA" id="ARBA00004370"/>
    </source>
</evidence>
<evidence type="ECO:0000256" key="1">
    <source>
        <dbReference type="ARBA" id="ARBA00000085"/>
    </source>
</evidence>
<comment type="subcellular location">
    <subcellularLocation>
        <location evidence="2">Membrane</location>
    </subcellularLocation>
</comment>
<dbReference type="SMART" id="SM00387">
    <property type="entry name" value="HATPase_c"/>
    <property type="match status" value="1"/>
</dbReference>
<evidence type="ECO:0000259" key="13">
    <source>
        <dbReference type="PROSITE" id="PS50885"/>
    </source>
</evidence>
<feature type="domain" description="Histidine kinase" evidence="12">
    <location>
        <begin position="231"/>
        <end position="448"/>
    </location>
</feature>
<dbReference type="InterPro" id="IPR004358">
    <property type="entry name" value="Sig_transdc_His_kin-like_C"/>
</dbReference>
<evidence type="ECO:0000256" key="10">
    <source>
        <dbReference type="ARBA" id="ARBA00023136"/>
    </source>
</evidence>
<evidence type="ECO:0000256" key="8">
    <source>
        <dbReference type="ARBA" id="ARBA00022989"/>
    </source>
</evidence>
<name>A0A6M4IJF9_9BACT</name>
<dbReference type="SUPFAM" id="SSF47384">
    <property type="entry name" value="Homodimeric domain of signal transducing histidine kinase"/>
    <property type="match status" value="1"/>
</dbReference>
<dbReference type="PANTHER" id="PTHR45436">
    <property type="entry name" value="SENSOR HISTIDINE KINASE YKOH"/>
    <property type="match status" value="1"/>
</dbReference>
<feature type="transmembrane region" description="Helical" evidence="11">
    <location>
        <begin position="150"/>
        <end position="170"/>
    </location>
</feature>
<dbReference type="GO" id="GO:0005886">
    <property type="term" value="C:plasma membrane"/>
    <property type="evidence" value="ECO:0007669"/>
    <property type="project" value="TreeGrafter"/>
</dbReference>
<keyword evidence="6 11" id="KW-0812">Transmembrane</keyword>
<dbReference type="SUPFAM" id="SSF55874">
    <property type="entry name" value="ATPase domain of HSP90 chaperone/DNA topoisomerase II/histidine kinase"/>
    <property type="match status" value="1"/>
</dbReference>
<keyword evidence="7" id="KW-0418">Kinase</keyword>
<evidence type="ECO:0000259" key="12">
    <source>
        <dbReference type="PROSITE" id="PS50109"/>
    </source>
</evidence>
<protein>
    <recommendedName>
        <fullName evidence="3">histidine kinase</fullName>
        <ecNumber evidence="3">2.7.13.3</ecNumber>
    </recommendedName>
</protein>
<keyword evidence="15" id="KW-1185">Reference proteome</keyword>
<evidence type="ECO:0000313" key="14">
    <source>
        <dbReference type="EMBL" id="QJR34205.1"/>
    </source>
</evidence>
<dbReference type="Gene3D" id="3.30.565.10">
    <property type="entry name" value="Histidine kinase-like ATPase, C-terminal domain"/>
    <property type="match status" value="1"/>
</dbReference>
<reference evidence="14 15" key="1">
    <citation type="submission" date="2020-05" db="EMBL/GenBank/DDBJ databases">
        <title>Complete genome sequence of Gemmatimonas greenlandica TET16.</title>
        <authorList>
            <person name="Zeng Y."/>
        </authorList>
    </citation>
    <scope>NUCLEOTIDE SEQUENCE [LARGE SCALE GENOMIC DNA]</scope>
    <source>
        <strain evidence="14 15">TET16</strain>
    </source>
</reference>
<evidence type="ECO:0000256" key="6">
    <source>
        <dbReference type="ARBA" id="ARBA00022692"/>
    </source>
</evidence>
<dbReference type="AlphaFoldDB" id="A0A6M4IJF9"/>
<evidence type="ECO:0000256" key="4">
    <source>
        <dbReference type="ARBA" id="ARBA00022553"/>
    </source>
</evidence>
<keyword evidence="5" id="KW-0808">Transferase</keyword>
<dbReference type="EC" id="2.7.13.3" evidence="3"/>
<evidence type="ECO:0000313" key="15">
    <source>
        <dbReference type="Proteomes" id="UP000500938"/>
    </source>
</evidence>
<dbReference type="SMART" id="SM00304">
    <property type="entry name" value="HAMP"/>
    <property type="match status" value="1"/>
</dbReference>
<dbReference type="RefSeq" id="WP_171223631.1">
    <property type="nucleotide sequence ID" value="NZ_CP053085.1"/>
</dbReference>
<evidence type="ECO:0000256" key="7">
    <source>
        <dbReference type="ARBA" id="ARBA00022777"/>
    </source>
</evidence>
<dbReference type="InterPro" id="IPR003660">
    <property type="entry name" value="HAMP_dom"/>
</dbReference>
<keyword evidence="9" id="KW-0902">Two-component regulatory system</keyword>
<gene>
    <name evidence="14" type="ORF">HKW67_01085</name>
</gene>
<dbReference type="FunFam" id="3.30.565.10:FF:000006">
    <property type="entry name" value="Sensor histidine kinase WalK"/>
    <property type="match status" value="1"/>
</dbReference>
<dbReference type="InterPro" id="IPR005467">
    <property type="entry name" value="His_kinase_dom"/>
</dbReference>
<dbReference type="Gene3D" id="6.10.340.10">
    <property type="match status" value="1"/>
</dbReference>
<dbReference type="PROSITE" id="PS50885">
    <property type="entry name" value="HAMP"/>
    <property type="match status" value="1"/>
</dbReference>
<dbReference type="Gene3D" id="1.10.287.130">
    <property type="match status" value="1"/>
</dbReference>
<dbReference type="Pfam" id="PF00512">
    <property type="entry name" value="HisKA"/>
    <property type="match status" value="1"/>
</dbReference>
<dbReference type="PANTHER" id="PTHR45436:SF5">
    <property type="entry name" value="SENSOR HISTIDINE KINASE TRCS"/>
    <property type="match status" value="1"/>
</dbReference>
<dbReference type="Pfam" id="PF00672">
    <property type="entry name" value="HAMP"/>
    <property type="match status" value="1"/>
</dbReference>
<dbReference type="PRINTS" id="PR00344">
    <property type="entry name" value="BCTRLSENSOR"/>
</dbReference>
<proteinExistence type="predicted"/>
<evidence type="ECO:0000256" key="9">
    <source>
        <dbReference type="ARBA" id="ARBA00023012"/>
    </source>
</evidence>
<accession>A0A6M4IJF9</accession>
<dbReference type="InterPro" id="IPR003661">
    <property type="entry name" value="HisK_dim/P_dom"/>
</dbReference>
<dbReference type="SMART" id="SM00388">
    <property type="entry name" value="HisKA"/>
    <property type="match status" value="1"/>
</dbReference>
<evidence type="ECO:0000256" key="3">
    <source>
        <dbReference type="ARBA" id="ARBA00012438"/>
    </source>
</evidence>
<dbReference type="CDD" id="cd06225">
    <property type="entry name" value="HAMP"/>
    <property type="match status" value="1"/>
</dbReference>
<dbReference type="InterPro" id="IPR050428">
    <property type="entry name" value="TCS_sensor_his_kinase"/>
</dbReference>
<dbReference type="CDD" id="cd00082">
    <property type="entry name" value="HisKA"/>
    <property type="match status" value="1"/>
</dbReference>
<keyword evidence="4" id="KW-0597">Phosphoprotein</keyword>
<dbReference type="CDD" id="cd00075">
    <property type="entry name" value="HATPase"/>
    <property type="match status" value="1"/>
</dbReference>
<dbReference type="InterPro" id="IPR036097">
    <property type="entry name" value="HisK_dim/P_sf"/>
</dbReference>
<comment type="catalytic activity">
    <reaction evidence="1">
        <text>ATP + protein L-histidine = ADP + protein N-phospho-L-histidine.</text>
        <dbReference type="EC" id="2.7.13.3"/>
    </reaction>
</comment>
<feature type="domain" description="HAMP" evidence="13">
    <location>
        <begin position="171"/>
        <end position="223"/>
    </location>
</feature>
<dbReference type="PROSITE" id="PS50109">
    <property type="entry name" value="HIS_KIN"/>
    <property type="match status" value="1"/>
</dbReference>
<dbReference type="InterPro" id="IPR003594">
    <property type="entry name" value="HATPase_dom"/>
</dbReference>
<dbReference type="EMBL" id="CP053085">
    <property type="protein sequence ID" value="QJR34205.1"/>
    <property type="molecule type" value="Genomic_DNA"/>
</dbReference>
<dbReference type="InterPro" id="IPR036890">
    <property type="entry name" value="HATPase_C_sf"/>
</dbReference>
<dbReference type="Proteomes" id="UP000500938">
    <property type="component" value="Chromosome"/>
</dbReference>
<dbReference type="Pfam" id="PF02518">
    <property type="entry name" value="HATPase_c"/>
    <property type="match status" value="1"/>
</dbReference>
<keyword evidence="10 11" id="KW-0472">Membrane</keyword>
<feature type="transmembrane region" description="Helical" evidence="11">
    <location>
        <begin position="12"/>
        <end position="35"/>
    </location>
</feature>